<evidence type="ECO:0000256" key="6">
    <source>
        <dbReference type="ARBA" id="ARBA00022833"/>
    </source>
</evidence>
<gene>
    <name evidence="14" type="ORF">NTEN_LOCUS23185</name>
</gene>
<evidence type="ECO:0000256" key="10">
    <source>
        <dbReference type="SAM" id="MobiDB-lite"/>
    </source>
</evidence>
<evidence type="ECO:0000256" key="2">
    <source>
        <dbReference type="ARBA" id="ARBA00012336"/>
    </source>
</evidence>
<proteinExistence type="inferred from homology"/>
<evidence type="ECO:0000259" key="13">
    <source>
        <dbReference type="Pfam" id="PF16491"/>
    </source>
</evidence>
<dbReference type="GO" id="GO:0004222">
    <property type="term" value="F:metalloendopeptidase activity"/>
    <property type="evidence" value="ECO:0007669"/>
    <property type="project" value="InterPro"/>
</dbReference>
<keyword evidence="11" id="KW-0812">Transmembrane</keyword>
<dbReference type="GO" id="GO:0046872">
    <property type="term" value="F:metal ion binding"/>
    <property type="evidence" value="ECO:0007669"/>
    <property type="project" value="UniProtKB-KW"/>
</dbReference>
<keyword evidence="11" id="KW-1133">Transmembrane helix</keyword>
<keyword evidence="15" id="KW-1185">Reference proteome</keyword>
<keyword evidence="4 9" id="KW-0479">Metal-binding</keyword>
<evidence type="ECO:0000256" key="9">
    <source>
        <dbReference type="PIRSR" id="PIRSR627057-2"/>
    </source>
</evidence>
<accession>A0A6H5HRF1</accession>
<comment type="catalytic activity">
    <reaction evidence="8">
        <text>Hydrolyzes the peptide bond -P2-(S-farnesyl or geranylgeranyl)C-P1'-P2'-P3'-COOH where P1' and P2' are amino acids with aliphatic side chains and P3' is any C-terminal residue.</text>
        <dbReference type="EC" id="3.4.24.84"/>
    </reaction>
</comment>
<evidence type="ECO:0000256" key="7">
    <source>
        <dbReference type="ARBA" id="ARBA00023049"/>
    </source>
</evidence>
<evidence type="ECO:0000256" key="8">
    <source>
        <dbReference type="ARBA" id="ARBA00044456"/>
    </source>
</evidence>
<feature type="transmembrane region" description="Helical" evidence="11">
    <location>
        <begin position="234"/>
        <end position="256"/>
    </location>
</feature>
<keyword evidence="3" id="KW-0645">Protease</keyword>
<evidence type="ECO:0000313" key="14">
    <source>
        <dbReference type="EMBL" id="CAB0019473.1"/>
    </source>
</evidence>
<name>A0A6H5HRF1_9HEMI</name>
<feature type="domain" description="Peptidase M48" evidence="12">
    <location>
        <begin position="148"/>
        <end position="284"/>
    </location>
</feature>
<dbReference type="Pfam" id="PF05794">
    <property type="entry name" value="Tcp11"/>
    <property type="match status" value="1"/>
</dbReference>
<feature type="binding site" evidence="9">
    <location>
        <position position="224"/>
    </location>
    <ligand>
        <name>Zn(2+)</name>
        <dbReference type="ChEBI" id="CHEBI:29105"/>
        <note>catalytic</note>
    </ligand>
</feature>
<evidence type="ECO:0000256" key="3">
    <source>
        <dbReference type="ARBA" id="ARBA00022670"/>
    </source>
</evidence>
<dbReference type="Proteomes" id="UP000479000">
    <property type="component" value="Unassembled WGS sequence"/>
</dbReference>
<feature type="transmembrane region" description="Helical" evidence="11">
    <location>
        <begin position="65"/>
        <end position="83"/>
    </location>
</feature>
<organism evidence="14 15">
    <name type="scientific">Nesidiocoris tenuis</name>
    <dbReference type="NCBI Taxonomy" id="355587"/>
    <lineage>
        <taxon>Eukaryota</taxon>
        <taxon>Metazoa</taxon>
        <taxon>Ecdysozoa</taxon>
        <taxon>Arthropoda</taxon>
        <taxon>Hexapoda</taxon>
        <taxon>Insecta</taxon>
        <taxon>Pterygota</taxon>
        <taxon>Neoptera</taxon>
        <taxon>Paraneoptera</taxon>
        <taxon>Hemiptera</taxon>
        <taxon>Heteroptera</taxon>
        <taxon>Panheteroptera</taxon>
        <taxon>Cimicomorpha</taxon>
        <taxon>Miridae</taxon>
        <taxon>Dicyphina</taxon>
        <taxon>Nesidiocoris</taxon>
    </lineage>
</organism>
<dbReference type="PANTHER" id="PTHR10120">
    <property type="entry name" value="CAAX PRENYL PROTEASE 1"/>
    <property type="match status" value="1"/>
</dbReference>
<dbReference type="CDD" id="cd07343">
    <property type="entry name" value="M48A_Zmpste24p_like"/>
    <property type="match status" value="1"/>
</dbReference>
<sequence length="871" mass="99818">MYEDHILTGVIVFFWIDALWELYLSIRQNSVYKNTTQVPDELKSVLDNETFQKARSYSLDKSKFGIFKSIYGTLLGSTVGFFVKDKIKQFLLMNTILIPLVCMTIVIVKAGGDYFFVYLWLFAMIMMLFFMTIYPDYIAPLFDKYTPLPDGELKSQIEQLAASVEFPLYKLYLVEGSKRSVHSNAYFYGFFKNKRIVLFDTLLKSETNQDKGCDNPEILAILAHELGHWKFNHVLTNLVIMELNLFLQFMVFSWLFKYDALYEAFGFEAQPVIIGFIIILQYIFAPFNMIESILVADDVAHLDADVKNGYLARRGLTGSVLMFKVKVFQVIRYALIPACFGFDSYLREFGEENWPKSLNYALDKAIEGCEKTTTMRPRYMYDVYRPSPSRRAYNRKERTKMLSTSTRQTHNPLTPMGRPLLEKNMAAASPSRGNGFGSGDSPSDEDKDNQRENLMFKMFLAHELATGGLLSDETKPPEEEFANPDPIYNAVKEQVHNAFWEQFRAEINSEPPKLDMAFQLIQDIKQNLLSVVTPNAKSIKSKIEEVLDVELMQQQLEHGALDFRKYAEFIISIMSQICASIRDELLVQLKQEEDIVQVFRGILETLNLMKLDLVKFALTSIKPEILNNQMKYEREKFNDLVRVENGVLPNTEAWLKNHIVPGSEESVEDLVIRALGDILTWKPECPYPETLFIDAPRLVILKNSFYKLCVACSTVLLGLGCSPVELANDWNYKESLKSHALILLNKVNNDETLCKVLPNLVEQFKTDANTRLTELGHGSLAEAQGVSFSEQIPQAADPKNKVRQLVESRILSFLIAAAKSPRTANFPMSLVLFKNEIDNLNSRFAYIANYNLNICREYYHEVIKKLSSQAQ</sequence>
<reference evidence="14 15" key="1">
    <citation type="submission" date="2020-02" db="EMBL/GenBank/DDBJ databases">
        <authorList>
            <person name="Ferguson B K."/>
        </authorList>
    </citation>
    <scope>NUCLEOTIDE SEQUENCE [LARGE SCALE GENOMIC DNA]</scope>
</reference>
<feature type="domain" description="CAAX prenyl protease 1 N-terminal" evidence="13">
    <location>
        <begin position="30"/>
        <end position="75"/>
    </location>
</feature>
<feature type="transmembrane region" description="Helical" evidence="11">
    <location>
        <begin position="89"/>
        <end position="108"/>
    </location>
</feature>
<dbReference type="FunFam" id="3.30.2010.10:FF:000003">
    <property type="entry name" value="CAAX prenyl protease"/>
    <property type="match status" value="1"/>
</dbReference>
<dbReference type="Pfam" id="PF16491">
    <property type="entry name" value="Peptidase_M48_N"/>
    <property type="match status" value="2"/>
</dbReference>
<dbReference type="GO" id="GO:0071586">
    <property type="term" value="P:CAAX-box protein processing"/>
    <property type="evidence" value="ECO:0007669"/>
    <property type="project" value="InterPro"/>
</dbReference>
<dbReference type="EMBL" id="CADCXU010033965">
    <property type="protein sequence ID" value="CAB0019473.1"/>
    <property type="molecule type" value="Genomic_DNA"/>
</dbReference>
<keyword evidence="11" id="KW-0472">Membrane</keyword>
<dbReference type="Gene3D" id="3.30.2010.10">
    <property type="entry name" value="Metalloproteases ('zincins'), catalytic domain"/>
    <property type="match status" value="1"/>
</dbReference>
<comment type="similarity">
    <text evidence="1">Belongs to the TCP11 family.</text>
</comment>
<dbReference type="InterPro" id="IPR027057">
    <property type="entry name" value="CAXX_Prtase_1"/>
</dbReference>
<protein>
    <recommendedName>
        <fullName evidence="2">Ste24 endopeptidase</fullName>
        <ecNumber evidence="2">3.4.24.84</ecNumber>
    </recommendedName>
</protein>
<evidence type="ECO:0000256" key="1">
    <source>
        <dbReference type="ARBA" id="ARBA00010954"/>
    </source>
</evidence>
<feature type="binding site" evidence="9">
    <location>
        <position position="228"/>
    </location>
    <ligand>
        <name>Zn(2+)</name>
        <dbReference type="ChEBI" id="CHEBI:29105"/>
        <note>catalytic</note>
    </ligand>
</feature>
<dbReference type="Pfam" id="PF01435">
    <property type="entry name" value="Peptidase_M48"/>
    <property type="match status" value="1"/>
</dbReference>
<dbReference type="OrthoDB" id="276323at2759"/>
<keyword evidence="6 9" id="KW-0862">Zinc</keyword>
<feature type="compositionally biased region" description="Polar residues" evidence="10">
    <location>
        <begin position="401"/>
        <end position="412"/>
    </location>
</feature>
<evidence type="ECO:0000259" key="12">
    <source>
        <dbReference type="Pfam" id="PF01435"/>
    </source>
</evidence>
<evidence type="ECO:0000256" key="11">
    <source>
        <dbReference type="SAM" id="Phobius"/>
    </source>
</evidence>
<feature type="domain" description="CAAX prenyl protease 1 N-terminal" evidence="13">
    <location>
        <begin position="77"/>
        <end position="144"/>
    </location>
</feature>
<keyword evidence="5" id="KW-0378">Hydrolase</keyword>
<feature type="region of interest" description="Disordered" evidence="10">
    <location>
        <begin position="392"/>
        <end position="448"/>
    </location>
</feature>
<dbReference type="InterPro" id="IPR001915">
    <property type="entry name" value="Peptidase_M48"/>
</dbReference>
<evidence type="ECO:0000313" key="15">
    <source>
        <dbReference type="Proteomes" id="UP000479000"/>
    </source>
</evidence>
<keyword evidence="7" id="KW-0482">Metalloprotease</keyword>
<dbReference type="EC" id="3.4.24.84" evidence="2"/>
<feature type="transmembrane region" description="Helical" evidence="11">
    <location>
        <begin position="6"/>
        <end position="24"/>
    </location>
</feature>
<dbReference type="InterPro" id="IPR032456">
    <property type="entry name" value="Peptidase_M48_N"/>
</dbReference>
<comment type="cofactor">
    <cofactor evidence="9">
        <name>Zn(2+)</name>
        <dbReference type="ChEBI" id="CHEBI:29105"/>
    </cofactor>
    <text evidence="9">Binds 1 zinc ion per subunit.</text>
</comment>
<evidence type="ECO:0000256" key="4">
    <source>
        <dbReference type="ARBA" id="ARBA00022723"/>
    </source>
</evidence>
<feature type="transmembrane region" description="Helical" evidence="11">
    <location>
        <begin position="115"/>
        <end position="134"/>
    </location>
</feature>
<dbReference type="AlphaFoldDB" id="A0A6H5HRF1"/>
<feature type="transmembrane region" description="Helical" evidence="11">
    <location>
        <begin position="265"/>
        <end position="284"/>
    </location>
</feature>
<dbReference type="InterPro" id="IPR008862">
    <property type="entry name" value="Tcp11"/>
</dbReference>
<evidence type="ECO:0000256" key="5">
    <source>
        <dbReference type="ARBA" id="ARBA00022801"/>
    </source>
</evidence>